<evidence type="ECO:0000313" key="7">
    <source>
        <dbReference type="EMBL" id="QYM78172.1"/>
    </source>
</evidence>
<dbReference type="GO" id="GO:0044281">
    <property type="term" value="P:small molecule metabolic process"/>
    <property type="evidence" value="ECO:0007669"/>
    <property type="project" value="UniProtKB-ARBA"/>
</dbReference>
<evidence type="ECO:0000256" key="5">
    <source>
        <dbReference type="PIRSR" id="PIRSR001365-1"/>
    </source>
</evidence>
<evidence type="ECO:0000256" key="2">
    <source>
        <dbReference type="ARBA" id="ARBA00023239"/>
    </source>
</evidence>
<evidence type="ECO:0000313" key="8">
    <source>
        <dbReference type="Proteomes" id="UP000825051"/>
    </source>
</evidence>
<feature type="active site" description="Schiff-base intermediate with substrate" evidence="5">
    <location>
        <position position="167"/>
    </location>
</feature>
<dbReference type="SMART" id="SM01130">
    <property type="entry name" value="DHDPS"/>
    <property type="match status" value="1"/>
</dbReference>
<dbReference type="KEGG" id="ole:K0B96_12770"/>
<dbReference type="SUPFAM" id="SSF51569">
    <property type="entry name" value="Aldolase"/>
    <property type="match status" value="1"/>
</dbReference>
<evidence type="ECO:0000256" key="4">
    <source>
        <dbReference type="PIRNR" id="PIRNR001365"/>
    </source>
</evidence>
<dbReference type="AlphaFoldDB" id="A0A8F9XFJ7"/>
<feature type="binding site" evidence="6">
    <location>
        <position position="210"/>
    </location>
    <ligand>
        <name>pyruvate</name>
        <dbReference type="ChEBI" id="CHEBI:15361"/>
    </ligand>
</feature>
<keyword evidence="8" id="KW-1185">Reference proteome</keyword>
<dbReference type="PROSITE" id="PS00666">
    <property type="entry name" value="DHDPS_2"/>
    <property type="match status" value="1"/>
</dbReference>
<dbReference type="PANTHER" id="PTHR12128:SF66">
    <property type="entry name" value="4-HYDROXY-2-OXOGLUTARATE ALDOLASE, MITOCHONDRIAL"/>
    <property type="match status" value="1"/>
</dbReference>
<gene>
    <name evidence="7" type="ORF">K0B96_12770</name>
</gene>
<feature type="binding site" evidence="6">
    <location>
        <position position="52"/>
    </location>
    <ligand>
        <name>pyruvate</name>
        <dbReference type="ChEBI" id="CHEBI:15361"/>
    </ligand>
</feature>
<dbReference type="InterPro" id="IPR002220">
    <property type="entry name" value="DapA-like"/>
</dbReference>
<name>A0A8F9XFJ7_9BACT</name>
<proteinExistence type="inferred from homology"/>
<dbReference type="RefSeq" id="WP_220161276.1">
    <property type="nucleotide sequence ID" value="NZ_CP080507.1"/>
</dbReference>
<dbReference type="PROSITE" id="PS00665">
    <property type="entry name" value="DHDPS_1"/>
    <property type="match status" value="1"/>
</dbReference>
<dbReference type="CDD" id="cd00408">
    <property type="entry name" value="DHDPS-like"/>
    <property type="match status" value="1"/>
</dbReference>
<dbReference type="InterPro" id="IPR020624">
    <property type="entry name" value="Schiff_base-form_aldolases_CS"/>
</dbReference>
<feature type="active site" description="Proton donor/acceptor" evidence="5">
    <location>
        <position position="139"/>
    </location>
</feature>
<comment type="similarity">
    <text evidence="1 4">Belongs to the DapA family.</text>
</comment>
<dbReference type="Proteomes" id="UP000825051">
    <property type="component" value="Chromosome"/>
</dbReference>
<evidence type="ECO:0000256" key="3">
    <source>
        <dbReference type="ARBA" id="ARBA00023270"/>
    </source>
</evidence>
<sequence length="307" mass="33452">MSSLSLVPRKGILAALWLPTDVHGNLLARELAANLAFLKRHRVHGVLALGSTGEFPQFDLEQRKRALATVAELAAPLPVIANVSDIRPQAVAELGRFAARLGLPAIAVMTPGFYPSTQEDALAHFLHAADAAQLPTFLYNFPELTGTRINVETVAAFADRARMAGIKQSGHEFAYHEELIQLGRAKDFPVFSGSDTRLPEVFALGVEGCIGGLVNIAPDLMVHLYEVCHDHTGGEISPAFERLREIGRIIDRLTFPLNVAAGMEARGLDPGEPKAIVSPRSRALYAEIVAELQRKFAEWQLEPQRTS</sequence>
<accession>A0A8F9XFJ7</accession>
<dbReference type="PIRSF" id="PIRSF001365">
    <property type="entry name" value="DHDPS"/>
    <property type="match status" value="1"/>
</dbReference>
<organism evidence="7 8">
    <name type="scientific">Horticoccus luteus</name>
    <dbReference type="NCBI Taxonomy" id="2862869"/>
    <lineage>
        <taxon>Bacteria</taxon>
        <taxon>Pseudomonadati</taxon>
        <taxon>Verrucomicrobiota</taxon>
        <taxon>Opitutia</taxon>
        <taxon>Opitutales</taxon>
        <taxon>Opitutaceae</taxon>
        <taxon>Horticoccus</taxon>
    </lineage>
</organism>
<dbReference type="GO" id="GO:0008840">
    <property type="term" value="F:4-hydroxy-tetrahydrodipicolinate synthase activity"/>
    <property type="evidence" value="ECO:0007669"/>
    <property type="project" value="TreeGrafter"/>
</dbReference>
<dbReference type="Gene3D" id="3.20.20.70">
    <property type="entry name" value="Aldolase class I"/>
    <property type="match status" value="1"/>
</dbReference>
<dbReference type="Pfam" id="PF00701">
    <property type="entry name" value="DHDPS"/>
    <property type="match status" value="1"/>
</dbReference>
<protein>
    <submittedName>
        <fullName evidence="7">Dihydrodipicolinate synthase family protein</fullName>
    </submittedName>
</protein>
<keyword evidence="2 4" id="KW-0456">Lyase</keyword>
<evidence type="ECO:0000256" key="1">
    <source>
        <dbReference type="ARBA" id="ARBA00007592"/>
    </source>
</evidence>
<reference evidence="7" key="1">
    <citation type="submission" date="2021-08" db="EMBL/GenBank/DDBJ databases">
        <title>Genome of a novel bacterium of the phylum Verrucomicrobia, Oleiharenicola sp. KSB-15.</title>
        <authorList>
            <person name="Chung J.-H."/>
            <person name="Ahn J.-H."/>
            <person name="Yoon Y."/>
            <person name="Kim D.-Y."/>
            <person name="An S.-H."/>
            <person name="Park I."/>
            <person name="Yeon J."/>
        </authorList>
    </citation>
    <scope>NUCLEOTIDE SEQUENCE</scope>
    <source>
        <strain evidence="7">KSB-15</strain>
    </source>
</reference>
<keyword evidence="3" id="KW-0704">Schiff base</keyword>
<dbReference type="InterPro" id="IPR013785">
    <property type="entry name" value="Aldolase_TIM"/>
</dbReference>
<dbReference type="PANTHER" id="PTHR12128">
    <property type="entry name" value="DIHYDRODIPICOLINATE SYNTHASE"/>
    <property type="match status" value="1"/>
</dbReference>
<dbReference type="PRINTS" id="PR00146">
    <property type="entry name" value="DHPICSNTHASE"/>
</dbReference>
<dbReference type="InterPro" id="IPR020625">
    <property type="entry name" value="Schiff_base-form_aldolases_AS"/>
</dbReference>
<evidence type="ECO:0000256" key="6">
    <source>
        <dbReference type="PIRSR" id="PIRSR001365-2"/>
    </source>
</evidence>
<dbReference type="EMBL" id="CP080507">
    <property type="protein sequence ID" value="QYM78172.1"/>
    <property type="molecule type" value="Genomic_DNA"/>
</dbReference>